<dbReference type="Gene3D" id="2.40.420.20">
    <property type="match status" value="1"/>
</dbReference>
<dbReference type="FunFam" id="2.40.30.170:FF:000010">
    <property type="entry name" value="Efflux RND transporter periplasmic adaptor subunit"/>
    <property type="match status" value="1"/>
</dbReference>
<evidence type="ECO:0000256" key="4">
    <source>
        <dbReference type="SAM" id="SignalP"/>
    </source>
</evidence>
<feature type="coiled-coil region" evidence="3">
    <location>
        <begin position="87"/>
        <end position="147"/>
    </location>
</feature>
<organism evidence="7 8">
    <name type="scientific">Halopseudomonas salegens</name>
    <dbReference type="NCBI Taxonomy" id="1434072"/>
    <lineage>
        <taxon>Bacteria</taxon>
        <taxon>Pseudomonadati</taxon>
        <taxon>Pseudomonadota</taxon>
        <taxon>Gammaproteobacteria</taxon>
        <taxon>Pseudomonadales</taxon>
        <taxon>Pseudomonadaceae</taxon>
        <taxon>Halopseudomonas</taxon>
    </lineage>
</organism>
<dbReference type="STRING" id="1434072.SAMN05216210_1720"/>
<feature type="domain" description="CusB-like beta-barrel" evidence="6">
    <location>
        <begin position="190"/>
        <end position="262"/>
    </location>
</feature>
<evidence type="ECO:0000313" key="8">
    <source>
        <dbReference type="Proteomes" id="UP000243924"/>
    </source>
</evidence>
<dbReference type="OrthoDB" id="9806939at2"/>
<dbReference type="Pfam" id="PF25917">
    <property type="entry name" value="BSH_RND"/>
    <property type="match status" value="1"/>
</dbReference>
<evidence type="ECO:0000313" key="7">
    <source>
        <dbReference type="EMBL" id="SDU09401.1"/>
    </source>
</evidence>
<feature type="chain" id="PRO_5009274133" evidence="4">
    <location>
        <begin position="26"/>
        <end position="361"/>
    </location>
</feature>
<feature type="signal peptide" evidence="4">
    <location>
        <begin position="1"/>
        <end position="25"/>
    </location>
</feature>
<dbReference type="InterPro" id="IPR058625">
    <property type="entry name" value="MdtA-like_BSH"/>
</dbReference>
<comment type="similarity">
    <text evidence="1">Belongs to the membrane fusion protein (MFP) (TC 8.A.1) family.</text>
</comment>
<sequence>MSAVKILLRTLVPLVLSGSAGLAVAQPPAPVLVVAAEQRHLSTDIQALGTLMANETAVVTANLTETISSIHFSDGQRVKAGDLLVELNNREQQAQLEEARVALANAEGQLQRARQLVESRFLSNQELEDRQREYDIARARIQAVEARLADRQIRAPFDSVVGLREVSVGSLLTPGTPVATLHDDSVMKLDFRVPETRMAELRSGLMISATSGAWPDTLFEGEISVLDNEVDPVTRTVRVRALIPNPQGLLRPGMLMSVRIASLPRQSLVIPEEALLPRGLRQFVMRLDAGEDGGWSVTRQQVELGQRFAGYVEILSGLAADDKVVSHGGFKLRPGQSVSIKAELDIGQSVADTLRSDDAVN</sequence>
<dbReference type="RefSeq" id="WP_092385990.1">
    <property type="nucleotide sequence ID" value="NZ_LT629787.1"/>
</dbReference>
<evidence type="ECO:0000256" key="2">
    <source>
        <dbReference type="ARBA" id="ARBA00023054"/>
    </source>
</evidence>
<keyword evidence="8" id="KW-1185">Reference proteome</keyword>
<dbReference type="AlphaFoldDB" id="A0A1H2FPV7"/>
<dbReference type="InterPro" id="IPR006143">
    <property type="entry name" value="RND_pump_MFP"/>
</dbReference>
<evidence type="ECO:0000259" key="6">
    <source>
        <dbReference type="Pfam" id="PF25954"/>
    </source>
</evidence>
<accession>A0A1H2FPV7</accession>
<dbReference type="Gene3D" id="1.10.287.470">
    <property type="entry name" value="Helix hairpin bin"/>
    <property type="match status" value="1"/>
</dbReference>
<dbReference type="GO" id="GO:1990281">
    <property type="term" value="C:efflux pump complex"/>
    <property type="evidence" value="ECO:0007669"/>
    <property type="project" value="TreeGrafter"/>
</dbReference>
<dbReference type="GO" id="GO:0015562">
    <property type="term" value="F:efflux transmembrane transporter activity"/>
    <property type="evidence" value="ECO:0007669"/>
    <property type="project" value="TreeGrafter"/>
</dbReference>
<reference evidence="8" key="1">
    <citation type="submission" date="2016-10" db="EMBL/GenBank/DDBJ databases">
        <authorList>
            <person name="Varghese N."/>
            <person name="Submissions S."/>
        </authorList>
    </citation>
    <scope>NUCLEOTIDE SEQUENCE [LARGE SCALE GENOMIC DNA]</scope>
    <source>
        <strain evidence="8">CECT 8338</strain>
    </source>
</reference>
<dbReference type="NCBIfam" id="TIGR01730">
    <property type="entry name" value="RND_mfp"/>
    <property type="match status" value="1"/>
</dbReference>
<feature type="domain" description="Multidrug resistance protein MdtA-like barrel-sandwich hybrid" evidence="5">
    <location>
        <begin position="56"/>
        <end position="178"/>
    </location>
</feature>
<name>A0A1H2FPV7_9GAMM</name>
<dbReference type="Proteomes" id="UP000243924">
    <property type="component" value="Chromosome I"/>
</dbReference>
<dbReference type="Gene3D" id="2.40.50.100">
    <property type="match status" value="1"/>
</dbReference>
<evidence type="ECO:0000256" key="3">
    <source>
        <dbReference type="SAM" id="Coils"/>
    </source>
</evidence>
<dbReference type="PANTHER" id="PTHR30469">
    <property type="entry name" value="MULTIDRUG RESISTANCE PROTEIN MDTA"/>
    <property type="match status" value="1"/>
</dbReference>
<keyword evidence="2 3" id="KW-0175">Coiled coil</keyword>
<dbReference type="EMBL" id="LT629787">
    <property type="protein sequence ID" value="SDU09401.1"/>
    <property type="molecule type" value="Genomic_DNA"/>
</dbReference>
<dbReference type="SUPFAM" id="SSF111369">
    <property type="entry name" value="HlyD-like secretion proteins"/>
    <property type="match status" value="1"/>
</dbReference>
<dbReference type="InterPro" id="IPR058792">
    <property type="entry name" value="Beta-barrel_RND_2"/>
</dbReference>
<evidence type="ECO:0000256" key="1">
    <source>
        <dbReference type="ARBA" id="ARBA00009477"/>
    </source>
</evidence>
<keyword evidence="4" id="KW-0732">Signal</keyword>
<evidence type="ECO:0000259" key="5">
    <source>
        <dbReference type="Pfam" id="PF25917"/>
    </source>
</evidence>
<dbReference type="Pfam" id="PF25954">
    <property type="entry name" value="Beta-barrel_RND_2"/>
    <property type="match status" value="1"/>
</dbReference>
<protein>
    <submittedName>
        <fullName evidence="7">Membrane fusion protein, multidrug efflux system</fullName>
    </submittedName>
</protein>
<dbReference type="Gene3D" id="2.40.30.170">
    <property type="match status" value="1"/>
</dbReference>
<gene>
    <name evidence="7" type="ORF">SAMN05216210_1720</name>
</gene>
<dbReference type="PANTHER" id="PTHR30469:SF16">
    <property type="entry name" value="HAE1 FAMILY EFFLUX PUMP MFP COMPONENT"/>
    <property type="match status" value="1"/>
</dbReference>
<proteinExistence type="inferred from homology"/>